<evidence type="ECO:0000313" key="1">
    <source>
        <dbReference type="EMBL" id="SDP42044.1"/>
    </source>
</evidence>
<keyword evidence="2" id="KW-1185">Reference proteome</keyword>
<sequence>MLTYRTEAREVSLAARRRNRISKGKCVVDETPQSVSSRRLITRPRKANLFPEPLNTHENLEIKSSINLPV</sequence>
<accession>A0A1H0SJY2</accession>
<organism evidence="1 2">
    <name type="scientific">Halobacillus aidingensis</name>
    <dbReference type="NCBI Taxonomy" id="240303"/>
    <lineage>
        <taxon>Bacteria</taxon>
        <taxon>Bacillati</taxon>
        <taxon>Bacillota</taxon>
        <taxon>Bacilli</taxon>
        <taxon>Bacillales</taxon>
        <taxon>Bacillaceae</taxon>
        <taxon>Halobacillus</taxon>
    </lineage>
</organism>
<dbReference type="Proteomes" id="UP000198860">
    <property type="component" value="Unassembled WGS sequence"/>
</dbReference>
<reference evidence="2" key="1">
    <citation type="submission" date="2016-10" db="EMBL/GenBank/DDBJ databases">
        <authorList>
            <person name="Varghese N."/>
            <person name="Submissions S."/>
        </authorList>
    </citation>
    <scope>NUCLEOTIDE SEQUENCE [LARGE SCALE GENOMIC DNA]</scope>
    <source>
        <strain evidence="2">CGMCC 1.3703</strain>
    </source>
</reference>
<name>A0A1H0SJY2_HALAD</name>
<dbReference type="AlphaFoldDB" id="A0A1H0SJY2"/>
<proteinExistence type="predicted"/>
<evidence type="ECO:0000313" key="2">
    <source>
        <dbReference type="Proteomes" id="UP000198860"/>
    </source>
</evidence>
<dbReference type="EMBL" id="FNIZ01000018">
    <property type="protein sequence ID" value="SDP42044.1"/>
    <property type="molecule type" value="Genomic_DNA"/>
</dbReference>
<protein>
    <submittedName>
        <fullName evidence="1">Uncharacterized protein</fullName>
    </submittedName>
</protein>
<gene>
    <name evidence="1" type="ORF">SAMN05421677_11866</name>
</gene>